<gene>
    <name evidence="2" type="ORF">QUV96_09755</name>
</gene>
<name>A0ABT7UE54_9FIRM</name>
<feature type="transmembrane region" description="Helical" evidence="1">
    <location>
        <begin position="331"/>
        <end position="348"/>
    </location>
</feature>
<evidence type="ECO:0008006" key="4">
    <source>
        <dbReference type="Google" id="ProtNLM"/>
    </source>
</evidence>
<dbReference type="EMBL" id="JAUDCG010000051">
    <property type="protein sequence ID" value="MDM8157913.1"/>
    <property type="molecule type" value="Genomic_DNA"/>
</dbReference>
<keyword evidence="1" id="KW-0812">Transmembrane</keyword>
<keyword evidence="1" id="KW-1133">Transmembrane helix</keyword>
<evidence type="ECO:0000313" key="2">
    <source>
        <dbReference type="EMBL" id="MDM8157913.1"/>
    </source>
</evidence>
<organism evidence="2 3">
    <name type="scientific">Amedibacillus dolichus</name>
    <dbReference type="NCBI Taxonomy" id="31971"/>
    <lineage>
        <taxon>Bacteria</taxon>
        <taxon>Bacillati</taxon>
        <taxon>Bacillota</taxon>
        <taxon>Erysipelotrichia</taxon>
        <taxon>Erysipelotrichales</taxon>
        <taxon>Erysipelotrichaceae</taxon>
        <taxon>Amedibacillus</taxon>
    </lineage>
</organism>
<keyword evidence="1" id="KW-0472">Membrane</keyword>
<feature type="transmembrane region" description="Helical" evidence="1">
    <location>
        <begin position="160"/>
        <end position="181"/>
    </location>
</feature>
<feature type="transmembrane region" description="Helical" evidence="1">
    <location>
        <begin position="251"/>
        <end position="271"/>
    </location>
</feature>
<accession>A0ABT7UE54</accession>
<evidence type="ECO:0000256" key="1">
    <source>
        <dbReference type="SAM" id="Phobius"/>
    </source>
</evidence>
<dbReference type="Proteomes" id="UP001529340">
    <property type="component" value="Unassembled WGS sequence"/>
</dbReference>
<keyword evidence="3" id="KW-1185">Reference proteome</keyword>
<protein>
    <recommendedName>
        <fullName evidence="4">Rhomboid family intramembrane serine protease</fullName>
    </recommendedName>
</protein>
<feature type="transmembrane region" description="Helical" evidence="1">
    <location>
        <begin position="226"/>
        <end position="245"/>
    </location>
</feature>
<reference evidence="2 3" key="3">
    <citation type="submission" date="2023-06" db="EMBL/GenBank/DDBJ databases">
        <authorList>
            <person name="Zeman M."/>
            <person name="Kubasova T."/>
            <person name="Jahodarova E."/>
            <person name="Nykrynova M."/>
            <person name="Rychlik I."/>
        </authorList>
    </citation>
    <scope>NUCLEOTIDE SEQUENCE [LARGE SCALE GENOMIC DNA]</scope>
    <source>
        <strain evidence="2 3">ET39</strain>
    </source>
</reference>
<comment type="caution">
    <text evidence="2">The sequence shown here is derived from an EMBL/GenBank/DDBJ whole genome shotgun (WGS) entry which is preliminary data.</text>
</comment>
<proteinExistence type="predicted"/>
<dbReference type="RefSeq" id="WP_289608354.1">
    <property type="nucleotide sequence ID" value="NZ_JAUDCG010000051.1"/>
</dbReference>
<evidence type="ECO:0000313" key="3">
    <source>
        <dbReference type="Proteomes" id="UP001529340"/>
    </source>
</evidence>
<sequence>MESYGISLKEMQLLAYFIAEKGYTLVAIQQRPNDLWLVKARNRRYPILHLCEQSDAHLARERVQLRQVHRALCDLIHRESKVVVINVHADAHTYEDAYVHQIAFGDHLDADFLHMFPQASERLVAVSDEQAEKARLARVLETSRSRGSFLRERTALLPRYALILCALVLLVTLLTMVVATSSAPALGNWQLLRPFLDQMTLGSWGMLQLPALFTAAMLCDGLYHRGTLFIAGGSVVLSALFQVMSGSEGSASIAAMAVGLWCAGLLDIWMARAYRHPLIRRQLLRQLFWIVVAVVLNNGAWITIFGGVLGALLSALCCGKGSFQRNVRRHAFAAVAALVTVVGIWMVTSAGEWQAVWEHAGAVEHIQDYTAFDQN</sequence>
<reference evidence="3" key="1">
    <citation type="submission" date="2023-06" db="EMBL/GenBank/DDBJ databases">
        <title>Identification and characterization of horizontal gene transfer across gut microbiota members of farm animals based on homology search.</title>
        <authorList>
            <person name="Zeman M."/>
            <person name="Kubasova T."/>
            <person name="Jahodarova E."/>
            <person name="Nykrynova M."/>
            <person name="Rychlik I."/>
        </authorList>
    </citation>
    <scope>NUCLEOTIDE SEQUENCE [LARGE SCALE GENOMIC DNA]</scope>
    <source>
        <strain evidence="3">ET39</strain>
    </source>
</reference>
<reference evidence="2 3" key="2">
    <citation type="submission" date="2023-06" db="EMBL/GenBank/DDBJ databases">
        <title>Identification and characterization of horizontal gene transfer across gut microbiota members of farm animals based on homology search.</title>
        <authorList>
            <person name="Schwarzerova J."/>
            <person name="Nykrynova M."/>
            <person name="Jureckova K."/>
            <person name="Cejkova D."/>
            <person name="Rychlik I."/>
        </authorList>
    </citation>
    <scope>NUCLEOTIDE SEQUENCE [LARGE SCALE GENOMIC DNA]</scope>
    <source>
        <strain evidence="2 3">ET39</strain>
    </source>
</reference>